<proteinExistence type="predicted"/>
<evidence type="ECO:0000256" key="1">
    <source>
        <dbReference type="SAM" id="MobiDB-lite"/>
    </source>
</evidence>
<accession>A0A9W4XR27</accession>
<sequence length="140" mass="15503">MRLSVGTCIQLPATKGEKHKFHAMLPQCNTLDLLAISNLYSPNSMNPHCTPARPRDPPSLSHPPVPSPNFTQTHSPITAVDPHPTNQQIRSSPSLPVQTLDLYHIHAVSHRHNLYRPCASAPTCTYHHERAITISTIVNN</sequence>
<name>A0A9W4XR27_9PLEO</name>
<gene>
    <name evidence="2" type="ORF">PDIGIT_LOCUS10663</name>
</gene>
<reference evidence="2" key="1">
    <citation type="submission" date="2023-01" db="EMBL/GenBank/DDBJ databases">
        <authorList>
            <person name="Van Ghelder C."/>
            <person name="Rancurel C."/>
        </authorList>
    </citation>
    <scope>NUCLEOTIDE SEQUENCE</scope>
    <source>
        <strain evidence="2">CNCM I-4278</strain>
    </source>
</reference>
<dbReference type="AlphaFoldDB" id="A0A9W4XR27"/>
<evidence type="ECO:0000313" key="2">
    <source>
        <dbReference type="EMBL" id="CAI6337550.1"/>
    </source>
</evidence>
<dbReference type="Proteomes" id="UP001152607">
    <property type="component" value="Unassembled WGS sequence"/>
</dbReference>
<feature type="region of interest" description="Disordered" evidence="1">
    <location>
        <begin position="44"/>
        <end position="91"/>
    </location>
</feature>
<protein>
    <submittedName>
        <fullName evidence="2">Uncharacterized protein</fullName>
    </submittedName>
</protein>
<organism evidence="2 3">
    <name type="scientific">Periconia digitata</name>
    <dbReference type="NCBI Taxonomy" id="1303443"/>
    <lineage>
        <taxon>Eukaryota</taxon>
        <taxon>Fungi</taxon>
        <taxon>Dikarya</taxon>
        <taxon>Ascomycota</taxon>
        <taxon>Pezizomycotina</taxon>
        <taxon>Dothideomycetes</taxon>
        <taxon>Pleosporomycetidae</taxon>
        <taxon>Pleosporales</taxon>
        <taxon>Massarineae</taxon>
        <taxon>Periconiaceae</taxon>
        <taxon>Periconia</taxon>
    </lineage>
</organism>
<evidence type="ECO:0000313" key="3">
    <source>
        <dbReference type="Proteomes" id="UP001152607"/>
    </source>
</evidence>
<comment type="caution">
    <text evidence="2">The sequence shown here is derived from an EMBL/GenBank/DDBJ whole genome shotgun (WGS) entry which is preliminary data.</text>
</comment>
<keyword evidence="3" id="KW-1185">Reference proteome</keyword>
<dbReference type="EMBL" id="CAOQHR010000007">
    <property type="protein sequence ID" value="CAI6337550.1"/>
    <property type="molecule type" value="Genomic_DNA"/>
</dbReference>